<reference evidence="7 8" key="1">
    <citation type="submission" date="2020-10" db="EMBL/GenBank/DDBJ databases">
        <authorList>
            <person name="Peeters C."/>
        </authorList>
    </citation>
    <scope>NUCLEOTIDE SEQUENCE [LARGE SCALE GENOMIC DNA]</scope>
    <source>
        <strain evidence="7 8">LMG 28140</strain>
    </source>
</reference>
<proteinExistence type="inferred from homology"/>
<dbReference type="Gene3D" id="4.10.220.110">
    <property type="match status" value="1"/>
</dbReference>
<organism evidence="7 8">
    <name type="scientific">Paraburkholderia metrosideri</name>
    <dbReference type="NCBI Taxonomy" id="580937"/>
    <lineage>
        <taxon>Bacteria</taxon>
        <taxon>Pseudomonadati</taxon>
        <taxon>Pseudomonadota</taxon>
        <taxon>Betaproteobacteria</taxon>
        <taxon>Burkholderiales</taxon>
        <taxon>Burkholderiaceae</taxon>
        <taxon>Paraburkholderia</taxon>
    </lineage>
</organism>
<dbReference type="InterPro" id="IPR028244">
    <property type="entry name" value="T6SS_Rhs_Vgr_dom"/>
</dbReference>
<dbReference type="Pfam" id="PF05954">
    <property type="entry name" value="Phage_GPD"/>
    <property type="match status" value="1"/>
</dbReference>
<dbReference type="Gene3D" id="2.30.110.50">
    <property type="match status" value="1"/>
</dbReference>
<feature type="domain" description="DUF2345" evidence="5">
    <location>
        <begin position="684"/>
        <end position="830"/>
    </location>
</feature>
<dbReference type="PANTHER" id="PTHR32305">
    <property type="match status" value="1"/>
</dbReference>
<evidence type="ECO:0000313" key="7">
    <source>
        <dbReference type="EMBL" id="CAD6559161.1"/>
    </source>
</evidence>
<dbReference type="InterPro" id="IPR017847">
    <property type="entry name" value="T6SS_RhsGE_Vgr_subset"/>
</dbReference>
<dbReference type="SUPFAM" id="SSF69279">
    <property type="entry name" value="Phage tail proteins"/>
    <property type="match status" value="2"/>
</dbReference>
<evidence type="ECO:0000259" key="6">
    <source>
        <dbReference type="Pfam" id="PF13296"/>
    </source>
</evidence>
<dbReference type="NCBIfam" id="TIGR01646">
    <property type="entry name" value="vgr_GE"/>
    <property type="match status" value="1"/>
</dbReference>
<evidence type="ECO:0000256" key="3">
    <source>
        <dbReference type="ARBA" id="ARBA00022525"/>
    </source>
</evidence>
<protein>
    <recommendedName>
        <fullName evidence="9">Type VI secretion system tip protein VgrG</fullName>
    </recommendedName>
</protein>
<dbReference type="PANTHER" id="PTHR32305:SF15">
    <property type="entry name" value="PROTEIN RHSA-RELATED"/>
    <property type="match status" value="1"/>
</dbReference>
<evidence type="ECO:0000259" key="5">
    <source>
        <dbReference type="Pfam" id="PF10106"/>
    </source>
</evidence>
<comment type="caution">
    <text evidence="7">The sequence shown here is derived from an EMBL/GenBank/DDBJ whole genome shotgun (WGS) entry which is preliminary data.</text>
</comment>
<dbReference type="SUPFAM" id="SSF69349">
    <property type="entry name" value="Phage fibre proteins"/>
    <property type="match status" value="1"/>
</dbReference>
<dbReference type="Pfam" id="PF13296">
    <property type="entry name" value="T6SS_Vgr"/>
    <property type="match status" value="1"/>
</dbReference>
<feature type="domain" description="Putative type VI secretion system Rhs element associated Vgr" evidence="6">
    <location>
        <begin position="544"/>
        <end position="650"/>
    </location>
</feature>
<dbReference type="InterPro" id="IPR050708">
    <property type="entry name" value="T6SS_VgrG/RHS"/>
</dbReference>
<dbReference type="Proteomes" id="UP000598032">
    <property type="component" value="Unassembled WGS sequence"/>
</dbReference>
<dbReference type="NCBIfam" id="TIGR03361">
    <property type="entry name" value="VI_Rhs_Vgr"/>
    <property type="match status" value="1"/>
</dbReference>
<dbReference type="SUPFAM" id="SSF69255">
    <property type="entry name" value="gp5 N-terminal domain-like"/>
    <property type="match status" value="1"/>
</dbReference>
<dbReference type="InterPro" id="IPR006533">
    <property type="entry name" value="T6SS_Vgr_RhsGE"/>
</dbReference>
<dbReference type="Pfam" id="PF04717">
    <property type="entry name" value="Phage_base_V"/>
    <property type="match status" value="1"/>
</dbReference>
<name>A0ABN7ICS4_9BURK</name>
<dbReference type="InterPro" id="IPR037026">
    <property type="entry name" value="Vgr_OB-fold_dom_sf"/>
</dbReference>
<comment type="subcellular location">
    <subcellularLocation>
        <location evidence="1">Secreted</location>
    </subcellularLocation>
</comment>
<dbReference type="EMBL" id="CAJHCP010000023">
    <property type="protein sequence ID" value="CAD6559161.1"/>
    <property type="molecule type" value="Genomic_DNA"/>
</dbReference>
<comment type="similarity">
    <text evidence="2">Belongs to the VgrG protein family.</text>
</comment>
<sequence>MFSHGQDRAFAEEKSQMFKPLQARTLSVASDALPTWAGEAVLIPQRVHGTEALGNLFDYRVELATLDSPTCRLSDAQPLLIADRLIGKSVTISIEFEGNGTFVPGLPGNLGAANVGAGVRTITGLITGVSSTGSDDRRAYYQFTVRPWLWLATQNCESRIYQNVNVVEVTEAILKGGQYPWPCELRLGAVGLKSNVYPQRDYVRQFWESDYDFLTRIWREWGIYYLFDGMTLVLCDSPGSHKKHHNAYDTVRYQAPGDRRIDEEHIHQLNVTRQITAGDVTLNDYDYTRSLGRFDVNQSQYSNASFDNIEQYHWGEYSQPLAGAMGLSGEPNDYDTEGAYLARVRVNALRCRRLRAYGSGNLRGLTTGKTFRLEGHPEREVNAEYLVVSTSLEVRNPDEITRSPGDRAQYQCVMDFVLQPASAFFKNRLRKKPQAHAETAVVVGPANQPVWLDGYGRTKVSFLWDRRSSRDENSSCWVRVGLPWHGGPHSFIAVPRVGDELTIEYHEGDPDKPYISASKVNEFNPPPFELPKNRALTGLVSHSLGGKGHNYVVTDDTSGQQQVQVASDQASSRLVLGYSTRIDYGVGRQQARGLGWELATDAWGVLRANRGMLITTEARSGAQAPVKDMGETVQRLTQARDTHESLAELAQQNNVQDQGADQSEITAVLKAQNDAIRGRAKSGPNDFPEFAEAHVTIASPSGIQTTTSGSTHIASGEHLALTTGDHLGIAAGKSLFATIREKLRIFVYQAGIKLIAGAGSIDIQALSDAVNVLAKLKIHQSAQRIEIWAEQELSLRGGKSYITLNDGGIESGTPGQWQSYAATHQMPGPKSGPGDVPAAQLKICELSATKATAQHAAIVPLS</sequence>
<dbReference type="Gene3D" id="3.55.50.10">
    <property type="entry name" value="Baseplate protein-like domains"/>
    <property type="match status" value="1"/>
</dbReference>
<dbReference type="Pfam" id="PF10106">
    <property type="entry name" value="DUF2345"/>
    <property type="match status" value="1"/>
</dbReference>
<evidence type="ECO:0000256" key="1">
    <source>
        <dbReference type="ARBA" id="ARBA00004613"/>
    </source>
</evidence>
<evidence type="ECO:0008006" key="9">
    <source>
        <dbReference type="Google" id="ProtNLM"/>
    </source>
</evidence>
<dbReference type="RefSeq" id="WP_236592526.1">
    <property type="nucleotide sequence ID" value="NZ_CAJHCP010000023.1"/>
</dbReference>
<evidence type="ECO:0000259" key="4">
    <source>
        <dbReference type="Pfam" id="PF04717"/>
    </source>
</evidence>
<feature type="domain" description="Gp5/Type VI secretion system Vgr protein OB-fold" evidence="4">
    <location>
        <begin position="457"/>
        <end position="517"/>
    </location>
</feature>
<accession>A0ABN7ICS4</accession>
<evidence type="ECO:0000256" key="2">
    <source>
        <dbReference type="ARBA" id="ARBA00005558"/>
    </source>
</evidence>
<keyword evidence="8" id="KW-1185">Reference proteome</keyword>
<dbReference type="Gene3D" id="2.40.50.230">
    <property type="entry name" value="Gp5 N-terminal domain"/>
    <property type="match status" value="1"/>
</dbReference>
<keyword evidence="3" id="KW-0964">Secreted</keyword>
<dbReference type="InterPro" id="IPR006531">
    <property type="entry name" value="Gp5/Vgr_OB"/>
</dbReference>
<gene>
    <name evidence="7" type="ORF">LMG28140_06559</name>
</gene>
<dbReference type="InterPro" id="IPR018769">
    <property type="entry name" value="VgrG2_DUF2345"/>
</dbReference>
<evidence type="ECO:0000313" key="8">
    <source>
        <dbReference type="Proteomes" id="UP000598032"/>
    </source>
</evidence>